<sequence length="52" mass="5784">MSRPHHGKATARTLSMLKVKSMKLTQFELMTENASILNAKEALIKFIPVAVT</sequence>
<evidence type="ECO:0000313" key="1">
    <source>
        <dbReference type="EMBL" id="CAD2192076.1"/>
    </source>
</evidence>
<protein>
    <submittedName>
        <fullName evidence="1">Uncharacterized protein</fullName>
    </submittedName>
</protein>
<accession>A0A6V7WYD7</accession>
<reference evidence="1 2" key="1">
    <citation type="submission" date="2020-08" db="EMBL/GenBank/DDBJ databases">
        <authorList>
            <person name="Koutsovoulos G."/>
            <person name="Danchin GJ E."/>
        </authorList>
    </citation>
    <scope>NUCLEOTIDE SEQUENCE [LARGE SCALE GENOMIC DNA]</scope>
</reference>
<dbReference type="AlphaFoldDB" id="A0A6V7WYD7"/>
<dbReference type="EMBL" id="CAJEWN010000920">
    <property type="protein sequence ID" value="CAD2192076.1"/>
    <property type="molecule type" value="Genomic_DNA"/>
</dbReference>
<gene>
    <name evidence="1" type="ORF">MENT_LOCUS44946</name>
</gene>
<evidence type="ECO:0000313" key="2">
    <source>
        <dbReference type="Proteomes" id="UP000580250"/>
    </source>
</evidence>
<name>A0A6V7WYD7_MELEN</name>
<comment type="caution">
    <text evidence="1">The sequence shown here is derived from an EMBL/GenBank/DDBJ whole genome shotgun (WGS) entry which is preliminary data.</text>
</comment>
<dbReference type="Proteomes" id="UP000580250">
    <property type="component" value="Unassembled WGS sequence"/>
</dbReference>
<proteinExistence type="predicted"/>
<organism evidence="1 2">
    <name type="scientific">Meloidogyne enterolobii</name>
    <name type="common">Root-knot nematode worm</name>
    <name type="synonym">Meloidogyne mayaguensis</name>
    <dbReference type="NCBI Taxonomy" id="390850"/>
    <lineage>
        <taxon>Eukaryota</taxon>
        <taxon>Metazoa</taxon>
        <taxon>Ecdysozoa</taxon>
        <taxon>Nematoda</taxon>
        <taxon>Chromadorea</taxon>
        <taxon>Rhabditida</taxon>
        <taxon>Tylenchina</taxon>
        <taxon>Tylenchomorpha</taxon>
        <taxon>Tylenchoidea</taxon>
        <taxon>Meloidogynidae</taxon>
        <taxon>Meloidogyninae</taxon>
        <taxon>Meloidogyne</taxon>
    </lineage>
</organism>